<organism evidence="5 6">
    <name type="scientific">Nocardia vinacea</name>
    <dbReference type="NCBI Taxonomy" id="96468"/>
    <lineage>
        <taxon>Bacteria</taxon>
        <taxon>Bacillati</taxon>
        <taxon>Actinomycetota</taxon>
        <taxon>Actinomycetes</taxon>
        <taxon>Mycobacteriales</taxon>
        <taxon>Nocardiaceae</taxon>
        <taxon>Nocardia</taxon>
    </lineage>
</organism>
<comment type="subcellular location">
    <subcellularLocation>
        <location evidence="1">Cytoplasm</location>
    </subcellularLocation>
</comment>
<keyword evidence="4" id="KW-0143">Chaperone</keyword>
<evidence type="ECO:0000313" key="6">
    <source>
        <dbReference type="Proteomes" id="UP001432062"/>
    </source>
</evidence>
<keyword evidence="3" id="KW-0963">Cytoplasm</keyword>
<keyword evidence="6" id="KW-1185">Reference proteome</keyword>
<dbReference type="Proteomes" id="UP001432062">
    <property type="component" value="Chromosome"/>
</dbReference>
<reference evidence="5" key="1">
    <citation type="submission" date="2022-10" db="EMBL/GenBank/DDBJ databases">
        <title>The complete genomes of actinobacterial strains from the NBC collection.</title>
        <authorList>
            <person name="Joergensen T.S."/>
            <person name="Alvarez Arevalo M."/>
            <person name="Sterndorff E.B."/>
            <person name="Faurdal D."/>
            <person name="Vuksanovic O."/>
            <person name="Mourched A.-S."/>
            <person name="Charusanti P."/>
            <person name="Shaw S."/>
            <person name="Blin K."/>
            <person name="Weber T."/>
        </authorList>
    </citation>
    <scope>NUCLEOTIDE SEQUENCE</scope>
    <source>
        <strain evidence="5">NBC_01482</strain>
    </source>
</reference>
<evidence type="ECO:0000256" key="3">
    <source>
        <dbReference type="ARBA" id="ARBA00022490"/>
    </source>
</evidence>
<proteinExistence type="inferred from homology"/>
<evidence type="ECO:0000313" key="5">
    <source>
        <dbReference type="EMBL" id="WUV47772.1"/>
    </source>
</evidence>
<sequence>MAEWTWEPDDFAALWFAPGINRFPNPLRFTSRFPYREDFDAHRITVRERYSRDEGIRVALRTLTTCAVRIEIFGGTTEHNDPNGDVHVYRVVGASAGEHAMSLAQSTFGDANGPICCRLFPADHLPAQLVDCLPPCKTGTRPQVTEDLGDRPESDTPPDRYQHLLHRPADGGGSALLYTGPADKPNKPLATVQWHDITDDGRYTELHDRHRTVRPTTPTDLAAHFTTWIVNATRPQVGAEPDRT</sequence>
<evidence type="ECO:0000256" key="4">
    <source>
        <dbReference type="ARBA" id="ARBA00023186"/>
    </source>
</evidence>
<gene>
    <name evidence="5" type="ORF">OG563_05950</name>
</gene>
<comment type="similarity">
    <text evidence="2">Belongs to the EspG family.</text>
</comment>
<evidence type="ECO:0000256" key="2">
    <source>
        <dbReference type="ARBA" id="ARBA00006411"/>
    </source>
</evidence>
<evidence type="ECO:0000256" key="1">
    <source>
        <dbReference type="ARBA" id="ARBA00004496"/>
    </source>
</evidence>
<dbReference type="RefSeq" id="WP_329411919.1">
    <property type="nucleotide sequence ID" value="NZ_CP109441.1"/>
</dbReference>
<protein>
    <submittedName>
        <fullName evidence="5">ESX secretion-associated protein EspG</fullName>
    </submittedName>
</protein>
<dbReference type="EMBL" id="CP109441">
    <property type="protein sequence ID" value="WUV47772.1"/>
    <property type="molecule type" value="Genomic_DNA"/>
</dbReference>
<dbReference type="InterPro" id="IPR025734">
    <property type="entry name" value="EspG"/>
</dbReference>
<accession>A0ABZ1YWU6</accession>
<dbReference type="Pfam" id="PF14011">
    <property type="entry name" value="ESX-1_EspG"/>
    <property type="match status" value="1"/>
</dbReference>
<name>A0ABZ1YWU6_9NOCA</name>